<dbReference type="PRINTS" id="PR00148">
    <property type="entry name" value="ENOLASE"/>
</dbReference>
<dbReference type="SFLD" id="SFLDF00002">
    <property type="entry name" value="enolase"/>
    <property type="match status" value="1"/>
</dbReference>
<feature type="binding site" evidence="10">
    <location>
        <position position="163"/>
    </location>
    <ligand>
        <name>(2R)-2-phosphoglycerate</name>
        <dbReference type="ChEBI" id="CHEBI:58289"/>
    </ligand>
</feature>
<feature type="active site" description="Proton acceptor" evidence="10">
    <location>
        <position position="337"/>
    </location>
</feature>
<comment type="catalytic activity">
    <reaction evidence="10">
        <text>(2R)-2-phosphoglycerate = phosphoenolpyruvate + H2O</text>
        <dbReference type="Rhea" id="RHEA:10164"/>
        <dbReference type="ChEBI" id="CHEBI:15377"/>
        <dbReference type="ChEBI" id="CHEBI:58289"/>
        <dbReference type="ChEBI" id="CHEBI:58702"/>
        <dbReference type="EC" id="4.2.1.11"/>
    </reaction>
</comment>
<dbReference type="RefSeq" id="WP_243990658.1">
    <property type="nucleotide sequence ID" value="NZ_JALHLE010000003.1"/>
</dbReference>
<keyword evidence="8 10" id="KW-0456">Lyase</keyword>
<dbReference type="InterPro" id="IPR036849">
    <property type="entry name" value="Enolase-like_C_sf"/>
</dbReference>
<dbReference type="InterPro" id="IPR029017">
    <property type="entry name" value="Enolase-like_N"/>
</dbReference>
<dbReference type="SMART" id="SM01193">
    <property type="entry name" value="Enolase_N"/>
    <property type="match status" value="1"/>
</dbReference>
<dbReference type="NCBIfam" id="TIGR01060">
    <property type="entry name" value="eno"/>
    <property type="match status" value="1"/>
</dbReference>
<keyword evidence="14" id="KW-1185">Reference proteome</keyword>
<feature type="binding site" evidence="10">
    <location>
        <position position="312"/>
    </location>
    <ligand>
        <name>Mg(2+)</name>
        <dbReference type="ChEBI" id="CHEBI:18420"/>
    </ligand>
</feature>
<comment type="similarity">
    <text evidence="2 10">Belongs to the enolase family.</text>
</comment>
<dbReference type="CDD" id="cd03313">
    <property type="entry name" value="enolase"/>
    <property type="match status" value="1"/>
</dbReference>
<dbReference type="SFLD" id="SFLDG00178">
    <property type="entry name" value="enolase"/>
    <property type="match status" value="1"/>
</dbReference>
<comment type="caution">
    <text evidence="13">The sequence shown here is derived from an EMBL/GenBank/DDBJ whole genome shotgun (WGS) entry which is preliminary data.</text>
</comment>
<feature type="binding site" evidence="10">
    <location>
        <position position="367"/>
    </location>
    <ligand>
        <name>(2R)-2-phosphoglycerate</name>
        <dbReference type="ChEBI" id="CHEBI:58289"/>
    </ligand>
</feature>
<keyword evidence="7 10" id="KW-0324">Glycolysis</keyword>
<name>A0ABT0AY18_9SPHN</name>
<feature type="binding site" evidence="10">
    <location>
        <position position="337"/>
    </location>
    <ligand>
        <name>(2R)-2-phosphoglycerate</name>
        <dbReference type="ChEBI" id="CHEBI:58289"/>
    </ligand>
</feature>
<evidence type="ECO:0000256" key="8">
    <source>
        <dbReference type="ARBA" id="ARBA00023239"/>
    </source>
</evidence>
<feature type="active site" description="Proton donor" evidence="10">
    <location>
        <position position="205"/>
    </location>
</feature>
<dbReference type="InterPro" id="IPR020810">
    <property type="entry name" value="Enolase_C"/>
</dbReference>
<keyword evidence="10" id="KW-0963">Cytoplasm</keyword>
<feature type="binding site" evidence="10">
    <location>
        <position position="388"/>
    </location>
    <ligand>
        <name>(2R)-2-phosphoglycerate</name>
        <dbReference type="ChEBI" id="CHEBI:58289"/>
    </ligand>
</feature>
<comment type="subcellular location">
    <subcellularLocation>
        <location evidence="10">Cytoplasm</location>
    </subcellularLocation>
    <subcellularLocation>
        <location evidence="10">Secreted</location>
    </subcellularLocation>
    <subcellularLocation>
        <location evidence="10">Cell surface</location>
    </subcellularLocation>
    <text evidence="10">Fractions of enolase are present in both the cytoplasm and on the cell surface.</text>
</comment>
<dbReference type="Gene3D" id="3.20.20.120">
    <property type="entry name" value="Enolase-like C-terminal domain"/>
    <property type="match status" value="1"/>
</dbReference>
<dbReference type="SFLD" id="SFLDS00001">
    <property type="entry name" value="Enolase"/>
    <property type="match status" value="1"/>
</dbReference>
<protein>
    <recommendedName>
        <fullName evidence="4 10">Enolase</fullName>
        <ecNumber evidence="3 10">4.2.1.11</ecNumber>
    </recommendedName>
    <alternativeName>
        <fullName evidence="10">2-phospho-D-glycerate hydro-lyase</fullName>
    </alternativeName>
    <alternativeName>
        <fullName evidence="10">2-phosphoglycerate dehydratase</fullName>
    </alternativeName>
</protein>
<feature type="domain" description="Enolase N-terminal" evidence="12">
    <location>
        <begin position="4"/>
        <end position="134"/>
    </location>
</feature>
<sequence>MTAIIDIHGREILDSRGNPTVEVDVLLEDGSFGRAAVPSGASTGAHEAVELRDGDKSRYLGKGVLKAVDAVNTEIAEALVGMDAEDQRDLDLSMIDLDGTENKSRLGANAILGTSLAVAKAAANARGLPLYSYVGGVSAHVLPVPMMNIINGGEHADNPIDFQEFMIMPVGASSIAEAVRWGSEVFHTLKKGLSEKGLATAVGDEGGFAPNLASTRDALDFVMASIEKAGFKPGTDIQLALDCASTEFFKNGKYEISGEGLSLDPVAFADYLADLCAAYPIVSVEDGMSEDDFEGWKALTEKVGDKVQLVGDDLFVTNPKRLTMGIEQGLANSLLVKVNQIGSLTETLEAVSIANRNGYTAVMSHRSGETEDSTIADLAVATNCGQIKTGSLARSDRLAKYNQLIRIEEELGKAAHYAGTGAFGRLKI</sequence>
<dbReference type="EC" id="4.2.1.11" evidence="3 10"/>
<dbReference type="PIRSF" id="PIRSF001400">
    <property type="entry name" value="Enolase"/>
    <property type="match status" value="1"/>
</dbReference>
<dbReference type="SMART" id="SM01192">
    <property type="entry name" value="Enolase_C"/>
    <property type="match status" value="1"/>
</dbReference>
<dbReference type="InterPro" id="IPR020811">
    <property type="entry name" value="Enolase_N"/>
</dbReference>
<proteinExistence type="inferred from homology"/>
<evidence type="ECO:0000259" key="11">
    <source>
        <dbReference type="SMART" id="SM01192"/>
    </source>
</evidence>
<keyword evidence="6 10" id="KW-0460">Magnesium</keyword>
<evidence type="ECO:0000256" key="2">
    <source>
        <dbReference type="ARBA" id="ARBA00009604"/>
    </source>
</evidence>
<evidence type="ECO:0000256" key="1">
    <source>
        <dbReference type="ARBA" id="ARBA00005031"/>
    </source>
</evidence>
<evidence type="ECO:0000256" key="9">
    <source>
        <dbReference type="ARBA" id="ARBA00045763"/>
    </source>
</evidence>
<feature type="binding site" evidence="10">
    <location>
        <position position="242"/>
    </location>
    <ligand>
        <name>Mg(2+)</name>
        <dbReference type="ChEBI" id="CHEBI:18420"/>
    </ligand>
</feature>
<evidence type="ECO:0000256" key="4">
    <source>
        <dbReference type="ARBA" id="ARBA00017068"/>
    </source>
</evidence>
<feature type="domain" description="Enolase C-terminal TIM barrel" evidence="11">
    <location>
        <begin position="139"/>
        <end position="425"/>
    </location>
</feature>
<dbReference type="Gene3D" id="3.30.390.10">
    <property type="entry name" value="Enolase-like, N-terminal domain"/>
    <property type="match status" value="1"/>
</dbReference>
<keyword evidence="10" id="KW-0479">Metal-binding</keyword>
<comment type="cofactor">
    <cofactor evidence="10">
        <name>Mg(2+)</name>
        <dbReference type="ChEBI" id="CHEBI:18420"/>
    </cofactor>
    <text evidence="10">Binds a second Mg(2+) ion via substrate during catalysis.</text>
</comment>
<dbReference type="Pfam" id="PF03952">
    <property type="entry name" value="Enolase_N"/>
    <property type="match status" value="1"/>
</dbReference>
<evidence type="ECO:0000256" key="5">
    <source>
        <dbReference type="ARBA" id="ARBA00022525"/>
    </source>
</evidence>
<evidence type="ECO:0000256" key="7">
    <source>
        <dbReference type="ARBA" id="ARBA00023152"/>
    </source>
</evidence>
<dbReference type="Proteomes" id="UP001162880">
    <property type="component" value="Unassembled WGS sequence"/>
</dbReference>
<dbReference type="PANTHER" id="PTHR11902">
    <property type="entry name" value="ENOLASE"/>
    <property type="match status" value="1"/>
</dbReference>
<keyword evidence="5 10" id="KW-0964">Secreted</keyword>
<evidence type="ECO:0000256" key="10">
    <source>
        <dbReference type="HAMAP-Rule" id="MF_00318"/>
    </source>
</evidence>
<dbReference type="HAMAP" id="MF_00318">
    <property type="entry name" value="Enolase"/>
    <property type="match status" value="1"/>
</dbReference>
<comment type="pathway">
    <text evidence="1 10">Carbohydrate degradation; glycolysis; pyruvate from D-glyceraldehyde 3-phosphate: step 4/5.</text>
</comment>
<feature type="binding site" evidence="10">
    <location>
        <position position="366"/>
    </location>
    <ligand>
        <name>(2R)-2-phosphoglycerate</name>
        <dbReference type="ChEBI" id="CHEBI:58289"/>
    </ligand>
</feature>
<dbReference type="SUPFAM" id="SSF54826">
    <property type="entry name" value="Enolase N-terminal domain-like"/>
    <property type="match status" value="1"/>
</dbReference>
<dbReference type="PROSITE" id="PS00164">
    <property type="entry name" value="ENOLASE"/>
    <property type="match status" value="1"/>
</dbReference>
<comment type="function">
    <text evidence="9 10">Catalyzes the reversible conversion of 2-phosphoglycerate (2-PG) into phosphoenolpyruvate (PEP). It is essential for the degradation of carbohydrates via glycolysis.</text>
</comment>
<accession>A0ABT0AY18</accession>
<evidence type="ECO:0000313" key="13">
    <source>
        <dbReference type="EMBL" id="MCJ2177538.1"/>
    </source>
</evidence>
<dbReference type="Pfam" id="PF00113">
    <property type="entry name" value="Enolase_C"/>
    <property type="match status" value="1"/>
</dbReference>
<dbReference type="InterPro" id="IPR000941">
    <property type="entry name" value="Enolase"/>
</dbReference>
<evidence type="ECO:0000256" key="3">
    <source>
        <dbReference type="ARBA" id="ARBA00012058"/>
    </source>
</evidence>
<reference evidence="13" key="1">
    <citation type="submission" date="2022-03" db="EMBL/GenBank/DDBJ databases">
        <title>Identification of a novel bacterium isolated from mangrove sediments.</title>
        <authorList>
            <person name="Pan X."/>
        </authorList>
    </citation>
    <scope>NUCLEOTIDE SEQUENCE</scope>
    <source>
        <strain evidence="13">B2580</strain>
    </source>
</reference>
<dbReference type="SUPFAM" id="SSF51604">
    <property type="entry name" value="Enolase C-terminal domain-like"/>
    <property type="match status" value="1"/>
</dbReference>
<evidence type="ECO:0000313" key="14">
    <source>
        <dbReference type="Proteomes" id="UP001162880"/>
    </source>
</evidence>
<dbReference type="InterPro" id="IPR020809">
    <property type="entry name" value="Enolase_CS"/>
</dbReference>
<dbReference type="PANTHER" id="PTHR11902:SF1">
    <property type="entry name" value="ENOLASE"/>
    <property type="match status" value="1"/>
</dbReference>
<evidence type="ECO:0000256" key="6">
    <source>
        <dbReference type="ARBA" id="ARBA00022842"/>
    </source>
</evidence>
<gene>
    <name evidence="10 13" type="primary">eno</name>
    <name evidence="13" type="ORF">MTR64_03115</name>
</gene>
<evidence type="ECO:0000259" key="12">
    <source>
        <dbReference type="SMART" id="SM01193"/>
    </source>
</evidence>
<dbReference type="GO" id="GO:0004634">
    <property type="term" value="F:phosphopyruvate hydratase activity"/>
    <property type="evidence" value="ECO:0007669"/>
    <property type="project" value="UniProtKB-EC"/>
</dbReference>
<feature type="binding site" evidence="10">
    <location>
        <position position="285"/>
    </location>
    <ligand>
        <name>Mg(2+)</name>
        <dbReference type="ChEBI" id="CHEBI:18420"/>
    </ligand>
</feature>
<dbReference type="EMBL" id="JALHLE010000003">
    <property type="protein sequence ID" value="MCJ2177538.1"/>
    <property type="molecule type" value="Genomic_DNA"/>
</dbReference>
<organism evidence="13 14">
    <name type="scientific">Novosphingobium album</name>
    <name type="common">ex Hu et al. 2023</name>
    <dbReference type="NCBI Taxonomy" id="2930093"/>
    <lineage>
        <taxon>Bacteria</taxon>
        <taxon>Pseudomonadati</taxon>
        <taxon>Pseudomonadota</taxon>
        <taxon>Alphaproteobacteria</taxon>
        <taxon>Sphingomonadales</taxon>
        <taxon>Sphingomonadaceae</taxon>
        <taxon>Novosphingobium</taxon>
    </lineage>
</organism>